<evidence type="ECO:0000259" key="5">
    <source>
        <dbReference type="Pfam" id="PF23726"/>
    </source>
</evidence>
<dbReference type="KEGG" id="smo:SELMODRAFT_82277"/>
<dbReference type="GO" id="GO:0003676">
    <property type="term" value="F:nucleic acid binding"/>
    <property type="evidence" value="ECO:0007669"/>
    <property type="project" value="InterPro"/>
</dbReference>
<evidence type="ECO:0000259" key="4">
    <source>
        <dbReference type="Pfam" id="PF10433"/>
    </source>
</evidence>
<dbReference type="OMA" id="PMTKFKL"/>
<reference evidence="6 7" key="1">
    <citation type="journal article" date="2011" name="Science">
        <title>The Selaginella genome identifies genetic changes associated with the evolution of vascular plants.</title>
        <authorList>
            <person name="Banks J.A."/>
            <person name="Nishiyama T."/>
            <person name="Hasebe M."/>
            <person name="Bowman J.L."/>
            <person name="Gribskov M."/>
            <person name="dePamphilis C."/>
            <person name="Albert V.A."/>
            <person name="Aono N."/>
            <person name="Aoyama T."/>
            <person name="Ambrose B.A."/>
            <person name="Ashton N.W."/>
            <person name="Axtell M.J."/>
            <person name="Barker E."/>
            <person name="Barker M.S."/>
            <person name="Bennetzen J.L."/>
            <person name="Bonawitz N.D."/>
            <person name="Chapple C."/>
            <person name="Cheng C."/>
            <person name="Correa L.G."/>
            <person name="Dacre M."/>
            <person name="DeBarry J."/>
            <person name="Dreyer I."/>
            <person name="Elias M."/>
            <person name="Engstrom E.M."/>
            <person name="Estelle M."/>
            <person name="Feng L."/>
            <person name="Finet C."/>
            <person name="Floyd S.K."/>
            <person name="Frommer W.B."/>
            <person name="Fujita T."/>
            <person name="Gramzow L."/>
            <person name="Gutensohn M."/>
            <person name="Harholt J."/>
            <person name="Hattori M."/>
            <person name="Heyl A."/>
            <person name="Hirai T."/>
            <person name="Hiwatashi Y."/>
            <person name="Ishikawa M."/>
            <person name="Iwata M."/>
            <person name="Karol K.G."/>
            <person name="Koehler B."/>
            <person name="Kolukisaoglu U."/>
            <person name="Kubo M."/>
            <person name="Kurata T."/>
            <person name="Lalonde S."/>
            <person name="Li K."/>
            <person name="Li Y."/>
            <person name="Litt A."/>
            <person name="Lyons E."/>
            <person name="Manning G."/>
            <person name="Maruyama T."/>
            <person name="Michael T.P."/>
            <person name="Mikami K."/>
            <person name="Miyazaki S."/>
            <person name="Morinaga S."/>
            <person name="Murata T."/>
            <person name="Mueller-Roeber B."/>
            <person name="Nelson D.R."/>
            <person name="Obara M."/>
            <person name="Oguri Y."/>
            <person name="Olmstead R.G."/>
            <person name="Onodera N."/>
            <person name="Petersen B.L."/>
            <person name="Pils B."/>
            <person name="Prigge M."/>
            <person name="Rensing S.A."/>
            <person name="Riano-Pachon D.M."/>
            <person name="Roberts A.W."/>
            <person name="Sato Y."/>
            <person name="Scheller H.V."/>
            <person name="Schulz B."/>
            <person name="Schulz C."/>
            <person name="Shakirov E.V."/>
            <person name="Shibagaki N."/>
            <person name="Shinohara N."/>
            <person name="Shippen D.E."/>
            <person name="Soerensen I."/>
            <person name="Sotooka R."/>
            <person name="Sugimoto N."/>
            <person name="Sugita M."/>
            <person name="Sumikawa N."/>
            <person name="Tanurdzic M."/>
            <person name="Theissen G."/>
            <person name="Ulvskov P."/>
            <person name="Wakazuki S."/>
            <person name="Weng J.K."/>
            <person name="Willats W.W."/>
            <person name="Wipf D."/>
            <person name="Wolf P.G."/>
            <person name="Yang L."/>
            <person name="Zimmer A.D."/>
            <person name="Zhu Q."/>
            <person name="Mitros T."/>
            <person name="Hellsten U."/>
            <person name="Loque D."/>
            <person name="Otillar R."/>
            <person name="Salamov A."/>
            <person name="Schmutz J."/>
            <person name="Shapiro H."/>
            <person name="Lindquist E."/>
            <person name="Lucas S."/>
            <person name="Rokhsar D."/>
            <person name="Grigoriev I.V."/>
        </authorList>
    </citation>
    <scope>NUCLEOTIDE SEQUENCE [LARGE SCALE GENOMIC DNA]</scope>
</reference>
<name>D8R080_SELML</name>
<comment type="subcellular location">
    <subcellularLocation>
        <location evidence="1">Nucleus</location>
    </subcellularLocation>
</comment>
<dbReference type="STRING" id="88036.D8R080"/>
<dbReference type="InterPro" id="IPR015943">
    <property type="entry name" value="WD40/YVTN_repeat-like_dom_sf"/>
</dbReference>
<feature type="domain" description="RSE1/DDB1/CPSF1 C-terminal" evidence="3">
    <location>
        <begin position="1054"/>
        <end position="1378"/>
    </location>
</feature>
<sequence length="1413" mass="155755">MSYAAIKLVHGPTGVSACASAFITHSPVNPASSSGWKSGNAKDSLPNLVLVKANVLEIYNVRFQEGDEKSARGGEQLVGSACVAFPASAKRGGFMSGITAAWLELVCQYRLFGIVDSMAILHRGRDGGRHRDAIILAFPAAKFSVLFFDDATQQLKTSSMHYFEGPEWIHLKRGREKFPGGPLVRADSQGRCAGVLIYKCQLVMMKAAQEAYGLVEEDDPSGNIVSARIESSYVVNLQELGMMHVKDFVFLYGYIEPVVAILHERELTWAGRVTFRRDTCCVTALSINTNTKKHPRLWFQTGLPYDAYSLLAVPSPIGGVLVLCANSILYYSQVSTCIVAVNELATPPAGSLEMPRSKFSIELDAAHATWLSYDAALLSTKTGMLVHLHLIFDGRNVQRLELSKSKGSVLSSSLCTIGDKFFFVGSRLGDSLLVQFGSASTSNSLEHSYDGEDDIMVRPSKRMRLDDDASEQSLYQYKSGVSDSQKNMNFLFSVRDSLCNIGPIRDITCRSQNPSEQPGSAQDLIACCGHGKNGSLNIISRSIRPDFITQANMSLLFFAVAYALFFQVKLPGCVGVWTVYHRSGQIPAEKDEYHAYLIISLESRTMVLETGETLGEVTDSVEYYTEGPSISAGNLFGRRRIAQVYQKGVRILDGARQTQDLQVGEPGNAIESASFADPYVLLRMQDGSCQLVVGDSETLTVSVSTPPELGLSPDPISACTLYNDRGPSPWLRRATGDVWQTLGVPDANFAFDQGDMYCIVCRNSGTMEFLELPSMACLYRVERLPYGVQVLADSRTASKVPVDTSSNKDEEGAEEIRERMSKIKVVDICVDTWGEKYGRPFVFVLLSDGTLLSYRAFIYEGQDSGAHASDGTSFRNLRFLRLQLDLELGEEDSNADEVRSVQKIIPFKDVGGLQGLFLAGGKPTWLMIFREQIRLHPQASDGPIVAFTSLHNVNCQHGLIYVTNEASLKICRLSNILNYDNDWPVQKIPLKGTPHQMAHHPDLNIYVLVLSFSVSVPTSLVLPSAADGPPGHQIDQSEASDGLDPQKMVQVDDFEVRLLEPMAQGVPWETKDTIKFQPAENVLTVRIVSIKNAATEQVENLLAIGTGYLQGEDVASRGRIILVSLGEDPSDPKVWAKELYSKELKGAISALAALQGHLLLAIGPKIILHTWNGSELIGTAFFDAPLYVVSLNIVKNFVLFGDFHKSIYFLCWKEEGAQLVLLAKDFGSLDCYATEFLIDGSTLSLLVSDSRKNIQVFSYAPKNAESWKGQKLLPRVEFHLGSHVTKFLRLQMLQTPGSSRTNRFALCFGTLDGGIGYITPLDELTFRRLQTLQRKLVDLVPHVAGLNPKAYRQFQANGEHHKHGPDNTVDSEQLREYESLSLDKQVAIARQIGTTRQQIFANLRDISLSTSFF</sequence>
<dbReference type="FunCoup" id="D8R080">
    <property type="interactions" value="4461"/>
</dbReference>
<dbReference type="InterPro" id="IPR018846">
    <property type="entry name" value="Beta-prop_RSE1/DDB1/CPSF1_1st"/>
</dbReference>
<keyword evidence="2" id="KW-0539">Nucleus</keyword>
<gene>
    <name evidence="6" type="ORF">SELMODRAFT_82277</name>
</gene>
<dbReference type="EMBL" id="GL377569">
    <property type="protein sequence ID" value="EFJ34535.1"/>
    <property type="molecule type" value="Genomic_DNA"/>
</dbReference>
<dbReference type="InterPro" id="IPR004871">
    <property type="entry name" value="RSE1/DDB1/CPSF1_C"/>
</dbReference>
<evidence type="ECO:0000256" key="1">
    <source>
        <dbReference type="ARBA" id="ARBA00004123"/>
    </source>
</evidence>
<feature type="domain" description="RSE1/DDB1/CPSF1 second beta-propeller" evidence="5">
    <location>
        <begin position="568"/>
        <end position="973"/>
    </location>
</feature>
<evidence type="ECO:0000256" key="2">
    <source>
        <dbReference type="ARBA" id="ARBA00023242"/>
    </source>
</evidence>
<evidence type="ECO:0000313" key="6">
    <source>
        <dbReference type="EMBL" id="EFJ34535.1"/>
    </source>
</evidence>
<dbReference type="InterPro" id="IPR058543">
    <property type="entry name" value="Beta-prop_RSE1/DDB1/CPSF1_2nd"/>
</dbReference>
<dbReference type="GO" id="GO:0005634">
    <property type="term" value="C:nucleus"/>
    <property type="evidence" value="ECO:0000318"/>
    <property type="project" value="GO_Central"/>
</dbReference>
<dbReference type="InParanoid" id="D8R080"/>
<protein>
    <recommendedName>
        <fullName evidence="8">Cleavage/polyadenylation specificity factor A subunit C-terminal domain-containing protein</fullName>
    </recommendedName>
</protein>
<keyword evidence="7" id="KW-1185">Reference proteome</keyword>
<proteinExistence type="predicted"/>
<organism evidence="7">
    <name type="scientific">Selaginella moellendorffii</name>
    <name type="common">Spikemoss</name>
    <dbReference type="NCBI Taxonomy" id="88036"/>
    <lineage>
        <taxon>Eukaryota</taxon>
        <taxon>Viridiplantae</taxon>
        <taxon>Streptophyta</taxon>
        <taxon>Embryophyta</taxon>
        <taxon>Tracheophyta</taxon>
        <taxon>Lycopodiopsida</taxon>
        <taxon>Selaginellales</taxon>
        <taxon>Selaginellaceae</taxon>
        <taxon>Selaginella</taxon>
    </lineage>
</organism>
<dbReference type="Pfam" id="PF03178">
    <property type="entry name" value="CPSF_A"/>
    <property type="match status" value="1"/>
</dbReference>
<dbReference type="Pfam" id="PF23726">
    <property type="entry name" value="Beta-prop_RSE1_2nd"/>
    <property type="match status" value="1"/>
</dbReference>
<evidence type="ECO:0000259" key="3">
    <source>
        <dbReference type="Pfam" id="PF03178"/>
    </source>
</evidence>
<dbReference type="Gene3D" id="2.130.10.10">
    <property type="entry name" value="YVTN repeat-like/Quinoprotein amine dehydrogenase"/>
    <property type="match status" value="2"/>
</dbReference>
<dbReference type="Proteomes" id="UP000001514">
    <property type="component" value="Unassembled WGS sequence"/>
</dbReference>
<dbReference type="Pfam" id="PF10433">
    <property type="entry name" value="Beta-prop_RSE1_1st"/>
    <property type="match status" value="1"/>
</dbReference>
<evidence type="ECO:0000313" key="7">
    <source>
        <dbReference type="Proteomes" id="UP000001514"/>
    </source>
</evidence>
<accession>D8R080</accession>
<feature type="domain" description="RSE1/DDB1/CPSF1 first beta-propeller" evidence="4">
    <location>
        <begin position="103"/>
        <end position="443"/>
    </location>
</feature>
<dbReference type="PROSITE" id="PS51257">
    <property type="entry name" value="PROKAR_LIPOPROTEIN"/>
    <property type="match status" value="1"/>
</dbReference>
<dbReference type="Gramene" id="EFJ34535">
    <property type="protein sequence ID" value="EFJ34535"/>
    <property type="gene ID" value="SELMODRAFT_82277"/>
</dbReference>
<dbReference type="HOGENOM" id="CLU_002414_0_0_1"/>
<dbReference type="InterPro" id="IPR050358">
    <property type="entry name" value="RSE1/DDB1/CFT1"/>
</dbReference>
<dbReference type="eggNOG" id="KOG1896">
    <property type="taxonomic scope" value="Eukaryota"/>
</dbReference>
<dbReference type="PANTHER" id="PTHR10644">
    <property type="entry name" value="DNA REPAIR/RNA PROCESSING CPSF FAMILY"/>
    <property type="match status" value="1"/>
</dbReference>
<evidence type="ECO:0008006" key="8">
    <source>
        <dbReference type="Google" id="ProtNLM"/>
    </source>
</evidence>